<sequence length="213" mass="24555">MKIVRGLLSPKHTAAALEWVMGRSERPAGALEPEFDICDDERRLAKKIRKLYWADQPFWDAWLAESGLDGLCRQVLKKPKLIKHAAFIKRGRDESYIPLHQDIALWERKYRSAVTFWVALTEAKRANGGMFFYPDNSVVYRHVLDIRYPMFKCINEEETRVDMTRIVDAELDAGDVLQWDAATAHGSHANENGLLRVGMPLVFVEEDEYDGFI</sequence>
<dbReference type="PANTHER" id="PTHR20883:SF48">
    <property type="entry name" value="ECTOINE DIOXYGENASE"/>
    <property type="match status" value="1"/>
</dbReference>
<dbReference type="InterPro" id="IPR008775">
    <property type="entry name" value="Phytyl_CoA_dOase-like"/>
</dbReference>
<organism evidence="2 3">
    <name type="scientific">Chromobacterium phragmitis</name>
    <dbReference type="NCBI Taxonomy" id="2202141"/>
    <lineage>
        <taxon>Bacteria</taxon>
        <taxon>Pseudomonadati</taxon>
        <taxon>Pseudomonadota</taxon>
        <taxon>Betaproteobacteria</taxon>
        <taxon>Neisseriales</taxon>
        <taxon>Chromobacteriaceae</taxon>
        <taxon>Chromobacterium</taxon>
    </lineage>
</organism>
<dbReference type="PANTHER" id="PTHR20883">
    <property type="entry name" value="PHYTANOYL-COA DIOXYGENASE DOMAIN CONTAINING 1"/>
    <property type="match status" value="1"/>
</dbReference>
<dbReference type="Pfam" id="PF05721">
    <property type="entry name" value="PhyH"/>
    <property type="match status" value="1"/>
</dbReference>
<reference evidence="2 3" key="1">
    <citation type="submission" date="2024-05" db="EMBL/GenBank/DDBJ databases">
        <authorList>
            <person name="De Oliveira J.P."/>
            <person name="Noriler S.A."/>
            <person name="De Oliveira A.G."/>
            <person name="Sipoli D.S."/>
        </authorList>
    </citation>
    <scope>NUCLEOTIDE SEQUENCE [LARGE SCALE GENOMIC DNA]</scope>
    <source>
        <strain evidence="2 3">LABIM192</strain>
    </source>
</reference>
<evidence type="ECO:0000313" key="2">
    <source>
        <dbReference type="EMBL" id="MEO9386661.1"/>
    </source>
</evidence>
<accession>A0ABV0IZF6</accession>
<name>A0ABV0IZF6_9NEIS</name>
<dbReference type="RefSeq" id="WP_347935444.1">
    <property type="nucleotide sequence ID" value="NZ_CP158160.1"/>
</dbReference>
<dbReference type="Gene3D" id="2.60.120.620">
    <property type="entry name" value="q2cbj1_9rhob like domain"/>
    <property type="match status" value="1"/>
</dbReference>
<comment type="caution">
    <text evidence="2">The sequence shown here is derived from an EMBL/GenBank/DDBJ whole genome shotgun (WGS) entry which is preliminary data.</text>
</comment>
<proteinExistence type="predicted"/>
<dbReference type="Proteomes" id="UP001462502">
    <property type="component" value="Unassembled WGS sequence"/>
</dbReference>
<gene>
    <name evidence="2" type="ORF">ABI908_21415</name>
</gene>
<dbReference type="EMBL" id="JBDXMI010000001">
    <property type="protein sequence ID" value="MEO9386661.1"/>
    <property type="molecule type" value="Genomic_DNA"/>
</dbReference>
<comment type="cofactor">
    <cofactor evidence="1">
        <name>Fe(2+)</name>
        <dbReference type="ChEBI" id="CHEBI:29033"/>
    </cofactor>
</comment>
<evidence type="ECO:0000313" key="3">
    <source>
        <dbReference type="Proteomes" id="UP001462502"/>
    </source>
</evidence>
<dbReference type="GO" id="GO:0051213">
    <property type="term" value="F:dioxygenase activity"/>
    <property type="evidence" value="ECO:0007669"/>
    <property type="project" value="UniProtKB-KW"/>
</dbReference>
<protein>
    <submittedName>
        <fullName evidence="2">Phytanoyl-CoA dioxygenase family protein</fullName>
    </submittedName>
</protein>
<evidence type="ECO:0000256" key="1">
    <source>
        <dbReference type="ARBA" id="ARBA00001954"/>
    </source>
</evidence>
<dbReference type="SUPFAM" id="SSF51197">
    <property type="entry name" value="Clavaminate synthase-like"/>
    <property type="match status" value="1"/>
</dbReference>
<keyword evidence="3" id="KW-1185">Reference proteome</keyword>
<keyword evidence="2" id="KW-0223">Dioxygenase</keyword>
<keyword evidence="2" id="KW-0560">Oxidoreductase</keyword>